<evidence type="ECO:0000313" key="1">
    <source>
        <dbReference type="EMBL" id="TWU43026.1"/>
    </source>
</evidence>
<keyword evidence="2" id="KW-1185">Reference proteome</keyword>
<proteinExistence type="predicted"/>
<organism evidence="1 2">
    <name type="scientific">Novipirellula aureliae</name>
    <dbReference type="NCBI Taxonomy" id="2527966"/>
    <lineage>
        <taxon>Bacteria</taxon>
        <taxon>Pseudomonadati</taxon>
        <taxon>Planctomycetota</taxon>
        <taxon>Planctomycetia</taxon>
        <taxon>Pirellulales</taxon>
        <taxon>Pirellulaceae</taxon>
        <taxon>Novipirellula</taxon>
    </lineage>
</organism>
<name>A0A5C6E6E0_9BACT</name>
<dbReference type="EMBL" id="SJPY01000003">
    <property type="protein sequence ID" value="TWU43026.1"/>
    <property type="molecule type" value="Genomic_DNA"/>
</dbReference>
<comment type="caution">
    <text evidence="1">The sequence shown here is derived from an EMBL/GenBank/DDBJ whole genome shotgun (WGS) entry which is preliminary data.</text>
</comment>
<gene>
    <name evidence="1" type="ORF">Q31b_20610</name>
</gene>
<protein>
    <recommendedName>
        <fullName evidence="3">GYF domain-containing protein</fullName>
    </recommendedName>
</protein>
<sequence length="74" mass="8528">MGASWYYMTTSWIRKTRKVGPISESDLLMRIDQGKISPETLLQSSKTRGKWVPMNAIGPAIKHWKKSHPEQVEE</sequence>
<dbReference type="RefSeq" id="WP_197171296.1">
    <property type="nucleotide sequence ID" value="NZ_SJPY01000003.1"/>
</dbReference>
<evidence type="ECO:0000313" key="2">
    <source>
        <dbReference type="Proteomes" id="UP000315471"/>
    </source>
</evidence>
<reference evidence="1 2" key="1">
    <citation type="submission" date="2019-02" db="EMBL/GenBank/DDBJ databases">
        <title>Deep-cultivation of Planctomycetes and their phenomic and genomic characterization uncovers novel biology.</title>
        <authorList>
            <person name="Wiegand S."/>
            <person name="Jogler M."/>
            <person name="Boedeker C."/>
            <person name="Pinto D."/>
            <person name="Vollmers J."/>
            <person name="Rivas-Marin E."/>
            <person name="Kohn T."/>
            <person name="Peeters S.H."/>
            <person name="Heuer A."/>
            <person name="Rast P."/>
            <person name="Oberbeckmann S."/>
            <person name="Bunk B."/>
            <person name="Jeske O."/>
            <person name="Meyerdierks A."/>
            <person name="Storesund J.E."/>
            <person name="Kallscheuer N."/>
            <person name="Luecker S."/>
            <person name="Lage O.M."/>
            <person name="Pohl T."/>
            <person name="Merkel B.J."/>
            <person name="Hornburger P."/>
            <person name="Mueller R.-W."/>
            <person name="Bruemmer F."/>
            <person name="Labrenz M."/>
            <person name="Spormann A.M."/>
            <person name="Op Den Camp H."/>
            <person name="Overmann J."/>
            <person name="Amann R."/>
            <person name="Jetten M.S.M."/>
            <person name="Mascher T."/>
            <person name="Medema M.H."/>
            <person name="Devos D.P."/>
            <person name="Kaster A.-K."/>
            <person name="Ovreas L."/>
            <person name="Rohde M."/>
            <person name="Galperin M.Y."/>
            <person name="Jogler C."/>
        </authorList>
    </citation>
    <scope>NUCLEOTIDE SEQUENCE [LARGE SCALE GENOMIC DNA]</scope>
    <source>
        <strain evidence="1 2">Q31b</strain>
    </source>
</reference>
<accession>A0A5C6E6E0</accession>
<dbReference type="Proteomes" id="UP000315471">
    <property type="component" value="Unassembled WGS sequence"/>
</dbReference>
<evidence type="ECO:0008006" key="3">
    <source>
        <dbReference type="Google" id="ProtNLM"/>
    </source>
</evidence>
<dbReference type="AlphaFoldDB" id="A0A5C6E6E0"/>